<organism evidence="1 2">
    <name type="scientific">Albibacterium bauzanense</name>
    <dbReference type="NCBI Taxonomy" id="653929"/>
    <lineage>
        <taxon>Bacteria</taxon>
        <taxon>Pseudomonadati</taxon>
        <taxon>Bacteroidota</taxon>
        <taxon>Sphingobacteriia</taxon>
        <taxon>Sphingobacteriales</taxon>
        <taxon>Sphingobacteriaceae</taxon>
        <taxon>Albibacterium</taxon>
    </lineage>
</organism>
<proteinExistence type="predicted"/>
<name>A0A4R1LVC9_9SPHI</name>
<dbReference type="EMBL" id="SMGO01000002">
    <property type="protein sequence ID" value="TCK82812.1"/>
    <property type="molecule type" value="Genomic_DNA"/>
</dbReference>
<dbReference type="RefSeq" id="WP_132222967.1">
    <property type="nucleotide sequence ID" value="NZ_SMGO01000002.1"/>
</dbReference>
<evidence type="ECO:0000313" key="2">
    <source>
        <dbReference type="Proteomes" id="UP000294616"/>
    </source>
</evidence>
<accession>A0A4R1LVC9</accession>
<dbReference type="Proteomes" id="UP000294616">
    <property type="component" value="Unassembled WGS sequence"/>
</dbReference>
<evidence type="ECO:0000313" key="1">
    <source>
        <dbReference type="EMBL" id="TCK82812.1"/>
    </source>
</evidence>
<dbReference type="OrthoDB" id="943693at2"/>
<protein>
    <submittedName>
        <fullName evidence="1">Uncharacterized protein</fullName>
    </submittedName>
</protein>
<reference evidence="1 2" key="1">
    <citation type="submission" date="2019-03" db="EMBL/GenBank/DDBJ databases">
        <title>Genomic Encyclopedia of Archaeal and Bacterial Type Strains, Phase II (KMG-II): from individual species to whole genera.</title>
        <authorList>
            <person name="Goeker M."/>
        </authorList>
    </citation>
    <scope>NUCLEOTIDE SEQUENCE [LARGE SCALE GENOMIC DNA]</scope>
    <source>
        <strain evidence="1 2">DSM 22554</strain>
    </source>
</reference>
<dbReference type="AlphaFoldDB" id="A0A4R1LVC9"/>
<keyword evidence="2" id="KW-1185">Reference proteome</keyword>
<gene>
    <name evidence="1" type="ORF">C8N28_1397</name>
</gene>
<sequence>MGIIPQSVSEFIDGLRNRLDSSITLKEINSQTFAIEILESDYLLVFYLQGASKIKFEDQESSKLFIHIDEDVWLRKPQLLLNRIKVLVGKGERVYARQCVTARIDKQTALSFQKEHHLQVELPGKYRYGLFFQGELVAIMVFSGGRLMRHSENYRSFECLRFCSKQQLVVIGGFSKLLKAFVHDFKPNDVMTYVDADWSDGSKFEKLGFIKIMVTDPQVFFVNKENNERLLIPKFEDHSLSNTSFYRVANSGSIKMIKYC</sequence>
<comment type="caution">
    <text evidence="1">The sequence shown here is derived from an EMBL/GenBank/DDBJ whole genome shotgun (WGS) entry which is preliminary data.</text>
</comment>